<feature type="region of interest" description="Disordered" evidence="1">
    <location>
        <begin position="92"/>
        <end position="188"/>
    </location>
</feature>
<feature type="compositionally biased region" description="Basic and acidic residues" evidence="1">
    <location>
        <begin position="17"/>
        <end position="37"/>
    </location>
</feature>
<feature type="compositionally biased region" description="Polar residues" evidence="1">
    <location>
        <begin position="111"/>
        <end position="123"/>
    </location>
</feature>
<comment type="caution">
    <text evidence="2">The sequence shown here is derived from an EMBL/GenBank/DDBJ whole genome shotgun (WGS) entry which is preliminary data.</text>
</comment>
<reference evidence="2" key="1">
    <citation type="submission" date="2021-02" db="EMBL/GenBank/DDBJ databases">
        <authorList>
            <person name="Palmer J.M."/>
        </authorList>
    </citation>
    <scope>NUCLEOTIDE SEQUENCE</scope>
    <source>
        <strain evidence="2">SCRP734</strain>
    </source>
</reference>
<dbReference type="Proteomes" id="UP000694044">
    <property type="component" value="Unassembled WGS sequence"/>
</dbReference>
<dbReference type="EMBL" id="JAGDFM010000287">
    <property type="protein sequence ID" value="KAG7380563.1"/>
    <property type="molecule type" value="Genomic_DNA"/>
</dbReference>
<feature type="region of interest" description="Disordered" evidence="1">
    <location>
        <begin position="1"/>
        <end position="53"/>
    </location>
</feature>
<dbReference type="AlphaFoldDB" id="A0A8T1VKD7"/>
<evidence type="ECO:0000256" key="1">
    <source>
        <dbReference type="SAM" id="MobiDB-lite"/>
    </source>
</evidence>
<keyword evidence="3" id="KW-1185">Reference proteome</keyword>
<sequence length="305" mass="32808">MEESSTAGFDSGVQDLLDEHERLRTRDLHDNETEAGRQRQLTKVRGSLQQSKRFRDAMEVREMERQKVYGAKMKEYNRKLRLDLQLMLGSDGATNAKDAGAAEQAGATDKTGATEQAGSTEQVTEAGATEAKEQASRGDVEHSSKHPRDSVGGSTSVRLPSTSKKAKLTLQPSIPKATRTPTPKIVDASGASRLNAGFDELTWDAEGAYEGAFEADAADLDDADDDDYVPESGNEGGPSERNISESLRTTRGSKARRRVNFNGEDQDGFRVAAAEGCCCRIGVARGGGATTTSCCGGDRQNLRLN</sequence>
<gene>
    <name evidence="2" type="ORF">PHYPSEUDO_007033</name>
</gene>
<organism evidence="2 3">
    <name type="scientific">Phytophthora pseudosyringae</name>
    <dbReference type="NCBI Taxonomy" id="221518"/>
    <lineage>
        <taxon>Eukaryota</taxon>
        <taxon>Sar</taxon>
        <taxon>Stramenopiles</taxon>
        <taxon>Oomycota</taxon>
        <taxon>Peronosporomycetes</taxon>
        <taxon>Peronosporales</taxon>
        <taxon>Peronosporaceae</taxon>
        <taxon>Phytophthora</taxon>
    </lineage>
</organism>
<name>A0A8T1VKD7_9STRA</name>
<feature type="compositionally biased region" description="Acidic residues" evidence="1">
    <location>
        <begin position="219"/>
        <end position="229"/>
    </location>
</feature>
<accession>A0A8T1VKD7</accession>
<protein>
    <submittedName>
        <fullName evidence="2">Uncharacterized protein</fullName>
    </submittedName>
</protein>
<evidence type="ECO:0000313" key="2">
    <source>
        <dbReference type="EMBL" id="KAG7380563.1"/>
    </source>
</evidence>
<evidence type="ECO:0000313" key="3">
    <source>
        <dbReference type="Proteomes" id="UP000694044"/>
    </source>
</evidence>
<feature type="compositionally biased region" description="Basic and acidic residues" evidence="1">
    <location>
        <begin position="130"/>
        <end position="149"/>
    </location>
</feature>
<feature type="region of interest" description="Disordered" evidence="1">
    <location>
        <begin position="219"/>
        <end position="259"/>
    </location>
</feature>
<proteinExistence type="predicted"/>
<feature type="compositionally biased region" description="Low complexity" evidence="1">
    <location>
        <begin position="96"/>
        <end position="110"/>
    </location>
</feature>
<feature type="compositionally biased region" description="Polar residues" evidence="1">
    <location>
        <begin position="152"/>
        <end position="163"/>
    </location>
</feature>